<comment type="similarity">
    <text evidence="1">Belongs to the complex I 24 kDa subunit family.</text>
</comment>
<keyword evidence="3 7" id="KW-0479">Metal-binding</keyword>
<dbReference type="InterPro" id="IPR042128">
    <property type="entry name" value="NuoE_dom"/>
</dbReference>
<name>K0KJC8_WICCF</name>
<dbReference type="EMBL" id="CAIF01000039">
    <property type="protein sequence ID" value="CCH42232.1"/>
    <property type="molecule type" value="Genomic_DNA"/>
</dbReference>
<keyword evidence="8" id="KW-0560">Oxidoreductase</keyword>
<dbReference type="PANTHER" id="PTHR10371">
    <property type="entry name" value="NADH DEHYDROGENASE UBIQUINONE FLAVOPROTEIN 2, MITOCHONDRIAL"/>
    <property type="match status" value="1"/>
</dbReference>
<protein>
    <submittedName>
        <fullName evidence="8">NADH dehydrogenase [ubiquinone] flavoprotein 2, mitochondrial</fullName>
        <ecNumber evidence="8">1.6.99.3</ecNumber>
    </submittedName>
</protein>
<dbReference type="AlphaFoldDB" id="K0KJC8"/>
<dbReference type="HOGENOM" id="CLU_054362_1_0_1"/>
<comment type="caution">
    <text evidence="8">The sequence shown here is derived from an EMBL/GenBank/DDBJ whole genome shotgun (WGS) entry which is preliminary data.</text>
</comment>
<gene>
    <name evidence="8" type="ORF">BN7_1776</name>
</gene>
<evidence type="ECO:0000313" key="9">
    <source>
        <dbReference type="Proteomes" id="UP000009328"/>
    </source>
</evidence>
<comment type="cofactor">
    <cofactor evidence="6">
        <name>[2Fe-2S] cluster</name>
        <dbReference type="ChEBI" id="CHEBI:190135"/>
    </cofactor>
</comment>
<feature type="binding site" evidence="7">
    <location>
        <position position="133"/>
    </location>
    <ligand>
        <name>[2Fe-2S] cluster</name>
        <dbReference type="ChEBI" id="CHEBI:190135"/>
    </ligand>
</feature>
<dbReference type="PANTHER" id="PTHR10371:SF3">
    <property type="entry name" value="NADH DEHYDROGENASE [UBIQUINONE] FLAVOPROTEIN 2, MITOCHONDRIAL"/>
    <property type="match status" value="1"/>
</dbReference>
<dbReference type="InterPro" id="IPR041921">
    <property type="entry name" value="NuoE_N"/>
</dbReference>
<dbReference type="GO" id="GO:0016491">
    <property type="term" value="F:oxidoreductase activity"/>
    <property type="evidence" value="ECO:0007669"/>
    <property type="project" value="UniProtKB-KW"/>
</dbReference>
<dbReference type="Proteomes" id="UP000009328">
    <property type="component" value="Unassembled WGS sequence"/>
</dbReference>
<dbReference type="CDD" id="cd03064">
    <property type="entry name" value="TRX_Fd_NuoE"/>
    <property type="match status" value="1"/>
</dbReference>
<dbReference type="GO" id="GO:0046872">
    <property type="term" value="F:metal ion binding"/>
    <property type="evidence" value="ECO:0007669"/>
    <property type="project" value="UniProtKB-KW"/>
</dbReference>
<evidence type="ECO:0000256" key="5">
    <source>
        <dbReference type="ARBA" id="ARBA00023014"/>
    </source>
</evidence>
<dbReference type="EC" id="1.6.99.3" evidence="8"/>
<dbReference type="InterPro" id="IPR002023">
    <property type="entry name" value="NuoE-like"/>
</dbReference>
<dbReference type="InParanoid" id="K0KJC8"/>
<dbReference type="STRING" id="1206466.K0KJC8"/>
<reference evidence="8 9" key="1">
    <citation type="journal article" date="2012" name="Eukaryot. Cell">
        <title>Draft genome sequence of Wickerhamomyces ciferrii NRRL Y-1031 F-60-10.</title>
        <authorList>
            <person name="Schneider J."/>
            <person name="Andrea H."/>
            <person name="Blom J."/>
            <person name="Jaenicke S."/>
            <person name="Ruckert C."/>
            <person name="Schorsch C."/>
            <person name="Szczepanowski R."/>
            <person name="Farwick M."/>
            <person name="Goesmann A."/>
            <person name="Puhler A."/>
            <person name="Schaffer S."/>
            <person name="Tauch A."/>
            <person name="Kohler T."/>
            <person name="Brinkrolf K."/>
        </authorList>
    </citation>
    <scope>NUCLEOTIDE SEQUENCE [LARGE SCALE GENOMIC DNA]</scope>
    <source>
        <strain evidence="9">ATCC 14091 / BCRC 22168 / CBS 111 / JCM 3599 / NBRC 0793 / NRRL Y-1031 F-60-10</strain>
    </source>
</reference>
<dbReference type="eggNOG" id="KOG3196">
    <property type="taxonomic scope" value="Eukaryota"/>
</dbReference>
<dbReference type="FunFam" id="1.10.10.1590:FF:000001">
    <property type="entry name" value="NADH-quinone oxidoreductase subunit E"/>
    <property type="match status" value="1"/>
</dbReference>
<evidence type="ECO:0000256" key="4">
    <source>
        <dbReference type="ARBA" id="ARBA00023004"/>
    </source>
</evidence>
<evidence type="ECO:0000256" key="3">
    <source>
        <dbReference type="ARBA" id="ARBA00022723"/>
    </source>
</evidence>
<evidence type="ECO:0000313" key="8">
    <source>
        <dbReference type="EMBL" id="CCH42232.1"/>
    </source>
</evidence>
<feature type="binding site" evidence="7">
    <location>
        <position position="171"/>
    </location>
    <ligand>
        <name>[2Fe-2S] cluster</name>
        <dbReference type="ChEBI" id="CHEBI:190135"/>
    </ligand>
</feature>
<dbReference type="Gene3D" id="3.40.30.10">
    <property type="entry name" value="Glutaredoxin"/>
    <property type="match status" value="1"/>
</dbReference>
<evidence type="ECO:0000256" key="2">
    <source>
        <dbReference type="ARBA" id="ARBA00022714"/>
    </source>
</evidence>
<dbReference type="SUPFAM" id="SSF52833">
    <property type="entry name" value="Thioredoxin-like"/>
    <property type="match status" value="1"/>
</dbReference>
<dbReference type="InterPro" id="IPR036249">
    <property type="entry name" value="Thioredoxin-like_sf"/>
</dbReference>
<dbReference type="Pfam" id="PF01257">
    <property type="entry name" value="2Fe-2S_thioredx"/>
    <property type="match status" value="1"/>
</dbReference>
<evidence type="ECO:0000256" key="6">
    <source>
        <dbReference type="ARBA" id="ARBA00034078"/>
    </source>
</evidence>
<sequence>MLLPTARLTTRRASKIASIRFFMGFISIPKRWSHIDAVHRNTKDNNPSVKFEFNDKNSQEVTKIIAKYPEQYKKAAIMPLLNLGQHQFGYCSIGVMNEVARILEVPPMRVYEVASFYTMFHRKPVGQVNVGICTNIACQLRGADDIYSNAKSYCKSEKNKDGFFSLEELECSGACANAPVAEINNIYYEDLDKDSIIKVLDDLRIGKAKPGPFGGKRVSCEPEGEKTSLFGKEAFDIRTVTRDDI</sequence>
<evidence type="ECO:0000256" key="7">
    <source>
        <dbReference type="PIRSR" id="PIRSR000216-1"/>
    </source>
</evidence>
<proteinExistence type="inferred from homology"/>
<dbReference type="Gene3D" id="1.10.10.1590">
    <property type="entry name" value="NADH-quinone oxidoreductase subunit E"/>
    <property type="match status" value="1"/>
</dbReference>
<keyword evidence="9" id="KW-1185">Reference proteome</keyword>
<feature type="binding site" evidence="7">
    <location>
        <position position="175"/>
    </location>
    <ligand>
        <name>[2Fe-2S] cluster</name>
        <dbReference type="ChEBI" id="CHEBI:190135"/>
    </ligand>
</feature>
<comment type="cofactor">
    <cofactor evidence="7">
        <name>[2Fe-2S] cluster</name>
        <dbReference type="ChEBI" id="CHEBI:190135"/>
    </cofactor>
    <text evidence="7">Binds 1 [2Fe-2S] cluster.</text>
</comment>
<feature type="binding site" evidence="7">
    <location>
        <position position="138"/>
    </location>
    <ligand>
        <name>[2Fe-2S] cluster</name>
        <dbReference type="ChEBI" id="CHEBI:190135"/>
    </ligand>
</feature>
<organism evidence="8 9">
    <name type="scientific">Wickerhamomyces ciferrii (strain ATCC 14091 / BCRC 22168 / CBS 111 / JCM 3599 / NBRC 0793 / NRRL Y-1031 F-60-10)</name>
    <name type="common">Yeast</name>
    <name type="synonym">Pichia ciferrii</name>
    <dbReference type="NCBI Taxonomy" id="1206466"/>
    <lineage>
        <taxon>Eukaryota</taxon>
        <taxon>Fungi</taxon>
        <taxon>Dikarya</taxon>
        <taxon>Ascomycota</taxon>
        <taxon>Saccharomycotina</taxon>
        <taxon>Saccharomycetes</taxon>
        <taxon>Phaffomycetales</taxon>
        <taxon>Wickerhamomycetaceae</taxon>
        <taxon>Wickerhamomyces</taxon>
    </lineage>
</organism>
<keyword evidence="4 7" id="KW-0408">Iron</keyword>
<evidence type="ECO:0000256" key="1">
    <source>
        <dbReference type="ARBA" id="ARBA00010643"/>
    </source>
</evidence>
<accession>K0KJC8</accession>
<dbReference type="PIRSF" id="PIRSF000216">
    <property type="entry name" value="NADH_DH_24kDa"/>
    <property type="match status" value="1"/>
</dbReference>
<keyword evidence="5 7" id="KW-0411">Iron-sulfur</keyword>
<dbReference type="NCBIfam" id="TIGR01958">
    <property type="entry name" value="nuoE_fam"/>
    <property type="match status" value="1"/>
</dbReference>
<keyword evidence="2 7" id="KW-0001">2Fe-2S</keyword>
<dbReference type="GO" id="GO:0051537">
    <property type="term" value="F:2 iron, 2 sulfur cluster binding"/>
    <property type="evidence" value="ECO:0007669"/>
    <property type="project" value="UniProtKB-KW"/>
</dbReference>